<protein>
    <submittedName>
        <fullName evidence="2">Uncharacterized protein</fullName>
    </submittedName>
</protein>
<evidence type="ECO:0000313" key="3">
    <source>
        <dbReference type="Proteomes" id="UP000011511"/>
    </source>
</evidence>
<evidence type="ECO:0000256" key="1">
    <source>
        <dbReference type="SAM" id="MobiDB-lite"/>
    </source>
</evidence>
<dbReference type="Proteomes" id="UP000011511">
    <property type="component" value="Unassembled WGS sequence"/>
</dbReference>
<comment type="caution">
    <text evidence="2">The sequence shown here is derived from an EMBL/GenBank/DDBJ whole genome shotgun (WGS) entry which is preliminary data.</text>
</comment>
<feature type="compositionally biased region" description="Acidic residues" evidence="1">
    <location>
        <begin position="1"/>
        <end position="10"/>
    </location>
</feature>
<feature type="region of interest" description="Disordered" evidence="1">
    <location>
        <begin position="1"/>
        <end position="43"/>
    </location>
</feature>
<dbReference type="AlphaFoldDB" id="L9ZVL9"/>
<dbReference type="PATRIC" id="fig|1227494.3.peg.733"/>
<reference evidence="2 3" key="1">
    <citation type="journal article" date="2014" name="PLoS Genet.">
        <title>Phylogenetically driven sequencing of extremely halophilic archaea reveals strategies for static and dynamic osmo-response.</title>
        <authorList>
            <person name="Becker E.A."/>
            <person name="Seitzer P.M."/>
            <person name="Tritt A."/>
            <person name="Larsen D."/>
            <person name="Krusor M."/>
            <person name="Yao A.I."/>
            <person name="Wu D."/>
            <person name="Madern D."/>
            <person name="Eisen J.A."/>
            <person name="Darling A.E."/>
            <person name="Facciotti M.T."/>
        </authorList>
    </citation>
    <scope>NUCLEOTIDE SEQUENCE [LARGE SCALE GENOMIC DNA]</scope>
    <source>
        <strain evidence="2 3">JCM 12890</strain>
    </source>
</reference>
<name>L9ZVL9_NATA2</name>
<sequence>MSELNDEALPVDETVGHERRRPISESDGQGCRGPSTTKRLPHPRTEFATDTIGWAVRPLTCEQAAADGGGAES</sequence>
<feature type="compositionally biased region" description="Basic and acidic residues" evidence="1">
    <location>
        <begin position="14"/>
        <end position="24"/>
    </location>
</feature>
<dbReference type="EMBL" id="AOIK01000012">
    <property type="protein sequence ID" value="ELY90116.1"/>
    <property type="molecule type" value="Genomic_DNA"/>
</dbReference>
<organism evidence="2 3">
    <name type="scientific">Natrinema altunense (strain JCM 12890 / CGMCC 1.3731 / AJ2)</name>
    <dbReference type="NCBI Taxonomy" id="1227494"/>
    <lineage>
        <taxon>Archaea</taxon>
        <taxon>Methanobacteriati</taxon>
        <taxon>Methanobacteriota</taxon>
        <taxon>Stenosarchaea group</taxon>
        <taxon>Halobacteria</taxon>
        <taxon>Halobacteriales</taxon>
        <taxon>Natrialbaceae</taxon>
        <taxon>Natrinema</taxon>
    </lineage>
</organism>
<evidence type="ECO:0000313" key="2">
    <source>
        <dbReference type="EMBL" id="ELY90116.1"/>
    </source>
</evidence>
<gene>
    <name evidence="2" type="ORF">C485_03673</name>
</gene>
<keyword evidence="3" id="KW-1185">Reference proteome</keyword>
<accession>L9ZVL9</accession>
<dbReference type="RefSeq" id="WP_007108113.1">
    <property type="nucleotide sequence ID" value="NZ_AOIK01000012.1"/>
</dbReference>
<proteinExistence type="predicted"/>